<name>A0ABY2IVM1_9MICO</name>
<dbReference type="EMBL" id="SOGQ01000079">
    <property type="protein sequence ID" value="TFC95087.1"/>
    <property type="molecule type" value="Genomic_DNA"/>
</dbReference>
<protein>
    <submittedName>
        <fullName evidence="1">Uncharacterized protein</fullName>
    </submittedName>
</protein>
<organism evidence="1 2">
    <name type="scientific">Cryobacterium sinapicolor</name>
    <dbReference type="NCBI Taxonomy" id="1259236"/>
    <lineage>
        <taxon>Bacteria</taxon>
        <taxon>Bacillati</taxon>
        <taxon>Actinomycetota</taxon>
        <taxon>Actinomycetes</taxon>
        <taxon>Micrococcales</taxon>
        <taxon>Microbacteriaceae</taxon>
        <taxon>Cryobacterium</taxon>
    </lineage>
</organism>
<comment type="caution">
    <text evidence="1">The sequence shown here is derived from an EMBL/GenBank/DDBJ whole genome shotgun (WGS) entry which is preliminary data.</text>
</comment>
<dbReference type="Proteomes" id="UP000297853">
    <property type="component" value="Unassembled WGS sequence"/>
</dbReference>
<evidence type="ECO:0000313" key="2">
    <source>
        <dbReference type="Proteomes" id="UP000297853"/>
    </source>
</evidence>
<proteinExistence type="predicted"/>
<evidence type="ECO:0000313" key="1">
    <source>
        <dbReference type="EMBL" id="TFC95087.1"/>
    </source>
</evidence>
<accession>A0ABY2IVM1</accession>
<reference evidence="1 2" key="1">
    <citation type="submission" date="2019-03" db="EMBL/GenBank/DDBJ databases">
        <title>Genomics of glacier-inhabiting Cryobacterium strains.</title>
        <authorList>
            <person name="Liu Q."/>
            <person name="Xin Y.-H."/>
        </authorList>
    </citation>
    <scope>NUCLEOTIDE SEQUENCE [LARGE SCALE GENOMIC DNA]</scope>
    <source>
        <strain evidence="1 2">TMT1-23-1</strain>
    </source>
</reference>
<sequence length="109" mass="11677">MHKVADALIEWLQTTFDVAMDQTPNVADVVDGLLTLRRGDRRAQPRSTGHGQLRTGSSLMQRADLLRVGTHRITATLTGAHVSDTTGVSGAFIDVGATYDTVRSGSTAR</sequence>
<gene>
    <name evidence="1" type="ORF">E3T28_14195</name>
</gene>
<keyword evidence="2" id="KW-1185">Reference proteome</keyword>